<evidence type="ECO:0000256" key="8">
    <source>
        <dbReference type="ARBA" id="ARBA00023224"/>
    </source>
</evidence>
<keyword evidence="6 10" id="KW-0472">Membrane</keyword>
<feature type="transmembrane region" description="Helical" evidence="10">
    <location>
        <begin position="104"/>
        <end position="125"/>
    </location>
</feature>
<accession>A0A8B7ZDI6</accession>
<evidence type="ECO:0000256" key="4">
    <source>
        <dbReference type="ARBA" id="ARBA00022989"/>
    </source>
</evidence>
<reference evidence="13" key="1">
    <citation type="submission" date="2025-08" db="UniProtKB">
        <authorList>
            <consortium name="RefSeq"/>
        </authorList>
    </citation>
    <scope>IDENTIFICATION</scope>
</reference>
<dbReference type="KEGG" id="aplc:110986286"/>
<feature type="transmembrane region" description="Helical" evidence="10">
    <location>
        <begin position="30"/>
        <end position="50"/>
    </location>
</feature>
<keyword evidence="12" id="KW-1185">Reference proteome</keyword>
<feature type="transmembrane region" description="Helical" evidence="10">
    <location>
        <begin position="276"/>
        <end position="300"/>
    </location>
</feature>
<organism evidence="12 13">
    <name type="scientific">Acanthaster planci</name>
    <name type="common">Crown-of-thorns starfish</name>
    <dbReference type="NCBI Taxonomy" id="133434"/>
    <lineage>
        <taxon>Eukaryota</taxon>
        <taxon>Metazoa</taxon>
        <taxon>Echinodermata</taxon>
        <taxon>Eleutherozoa</taxon>
        <taxon>Asterozoa</taxon>
        <taxon>Asteroidea</taxon>
        <taxon>Valvatacea</taxon>
        <taxon>Valvatida</taxon>
        <taxon>Acanthasteridae</taxon>
        <taxon>Acanthaster</taxon>
    </lineage>
</organism>
<dbReference type="InterPro" id="IPR000276">
    <property type="entry name" value="GPCR_Rhodpsn"/>
</dbReference>
<dbReference type="CDD" id="cd00637">
    <property type="entry name" value="7tm_classA_rhodopsin-like"/>
    <property type="match status" value="1"/>
</dbReference>
<dbReference type="PANTHER" id="PTHR24249:SF411">
    <property type="entry name" value="G-PROTEIN COUPLED RECEPTORS FAMILY 1 PROFILE DOMAIN-CONTAINING PROTEIN"/>
    <property type="match status" value="1"/>
</dbReference>
<dbReference type="Pfam" id="PF00001">
    <property type="entry name" value="7tm_1"/>
    <property type="match status" value="1"/>
</dbReference>
<dbReference type="PANTHER" id="PTHR24249">
    <property type="entry name" value="HISTAMINE RECEPTOR-RELATED G-PROTEIN COUPLED RECEPTOR"/>
    <property type="match status" value="1"/>
</dbReference>
<evidence type="ECO:0000256" key="9">
    <source>
        <dbReference type="RuleBase" id="RU000688"/>
    </source>
</evidence>
<evidence type="ECO:0000313" key="13">
    <source>
        <dbReference type="RefSeq" id="XP_022103738.1"/>
    </source>
</evidence>
<dbReference type="Gene3D" id="1.20.1070.10">
    <property type="entry name" value="Rhodopsin 7-helix transmembrane proteins"/>
    <property type="match status" value="1"/>
</dbReference>
<dbReference type="GO" id="GO:0005886">
    <property type="term" value="C:plasma membrane"/>
    <property type="evidence" value="ECO:0007669"/>
    <property type="project" value="UniProtKB-SubCell"/>
</dbReference>
<keyword evidence="4 10" id="KW-1133">Transmembrane helix</keyword>
<name>A0A8B7ZDI6_ACAPL</name>
<keyword evidence="8 9" id="KW-0807">Transducer</keyword>
<dbReference type="OrthoDB" id="9444602at2759"/>
<proteinExistence type="inferred from homology"/>
<feature type="transmembrane region" description="Helical" evidence="10">
    <location>
        <begin position="247"/>
        <end position="270"/>
    </location>
</feature>
<dbReference type="GO" id="GO:0004930">
    <property type="term" value="F:G protein-coupled receptor activity"/>
    <property type="evidence" value="ECO:0007669"/>
    <property type="project" value="UniProtKB-KW"/>
</dbReference>
<evidence type="ECO:0000256" key="10">
    <source>
        <dbReference type="SAM" id="Phobius"/>
    </source>
</evidence>
<dbReference type="RefSeq" id="XP_022103738.1">
    <property type="nucleotide sequence ID" value="XM_022248046.1"/>
</dbReference>
<dbReference type="InterPro" id="IPR050569">
    <property type="entry name" value="TAAR"/>
</dbReference>
<feature type="transmembrane region" description="Helical" evidence="10">
    <location>
        <begin position="190"/>
        <end position="213"/>
    </location>
</feature>
<keyword evidence="7 9" id="KW-0675">Receptor</keyword>
<dbReference type="SUPFAM" id="SSF81321">
    <property type="entry name" value="Family A G protein-coupled receptor-like"/>
    <property type="match status" value="1"/>
</dbReference>
<dbReference type="Proteomes" id="UP000694845">
    <property type="component" value="Unplaced"/>
</dbReference>
<dbReference type="AlphaFoldDB" id="A0A8B7ZDI6"/>
<sequence>MSPKMDGNVSLGFICEKTYHHDELTVPRTVLTALVALLIIGGNSLCLVCLRKTDAFSGTTKVFMTSLTLADLSMGVVICTPSAISAAASRWLLGHATCLITAHLNFSLVTISVLSLLMVSVDRYIAVTRPLRYTTWVTTCRATTLVVAVWLSTLIISLIILIQCGLQVCYDAMLNICIPIKERAINLHTLASFIVVTLVSYLSCLAIYVRLYLIARDHANRIQCVSDNVNPADRQVRHPRSKATATFAMVAVAFGLAYVPMIAIAVHFLVVGIGCSLAICGLASVFTLSNSWWNVVIYSIRMASFRQTLKGLFRRHSP</sequence>
<evidence type="ECO:0000256" key="5">
    <source>
        <dbReference type="ARBA" id="ARBA00023040"/>
    </source>
</evidence>
<feature type="transmembrane region" description="Helical" evidence="10">
    <location>
        <begin position="62"/>
        <end position="84"/>
    </location>
</feature>
<evidence type="ECO:0000256" key="1">
    <source>
        <dbReference type="ARBA" id="ARBA00004651"/>
    </source>
</evidence>
<evidence type="ECO:0000313" key="12">
    <source>
        <dbReference type="Proteomes" id="UP000694845"/>
    </source>
</evidence>
<evidence type="ECO:0000259" key="11">
    <source>
        <dbReference type="PROSITE" id="PS50262"/>
    </source>
</evidence>
<evidence type="ECO:0000256" key="2">
    <source>
        <dbReference type="ARBA" id="ARBA00022475"/>
    </source>
</evidence>
<evidence type="ECO:0000256" key="7">
    <source>
        <dbReference type="ARBA" id="ARBA00023170"/>
    </source>
</evidence>
<feature type="domain" description="G-protein coupled receptors family 1 profile" evidence="11">
    <location>
        <begin position="42"/>
        <end position="298"/>
    </location>
</feature>
<dbReference type="GeneID" id="110986286"/>
<feature type="transmembrane region" description="Helical" evidence="10">
    <location>
        <begin position="145"/>
        <end position="170"/>
    </location>
</feature>
<protein>
    <submittedName>
        <fullName evidence="13">Histamine H2 receptor-like</fullName>
    </submittedName>
</protein>
<dbReference type="InterPro" id="IPR017452">
    <property type="entry name" value="GPCR_Rhodpsn_7TM"/>
</dbReference>
<dbReference type="OMA" id="TLSNSWW"/>
<comment type="similarity">
    <text evidence="9">Belongs to the G-protein coupled receptor 1 family.</text>
</comment>
<keyword evidence="5 9" id="KW-0297">G-protein coupled receptor</keyword>
<dbReference type="PRINTS" id="PR00237">
    <property type="entry name" value="GPCRRHODOPSN"/>
</dbReference>
<dbReference type="PROSITE" id="PS00237">
    <property type="entry name" value="G_PROTEIN_RECEP_F1_1"/>
    <property type="match status" value="1"/>
</dbReference>
<keyword evidence="3 9" id="KW-0812">Transmembrane</keyword>
<dbReference type="PROSITE" id="PS50262">
    <property type="entry name" value="G_PROTEIN_RECEP_F1_2"/>
    <property type="match status" value="1"/>
</dbReference>
<evidence type="ECO:0000256" key="6">
    <source>
        <dbReference type="ARBA" id="ARBA00023136"/>
    </source>
</evidence>
<keyword evidence="2" id="KW-1003">Cell membrane</keyword>
<comment type="subcellular location">
    <subcellularLocation>
        <location evidence="1">Cell membrane</location>
        <topology evidence="1">Multi-pass membrane protein</topology>
    </subcellularLocation>
</comment>
<gene>
    <name evidence="13" type="primary">LOC110986286</name>
</gene>
<evidence type="ECO:0000256" key="3">
    <source>
        <dbReference type="ARBA" id="ARBA00022692"/>
    </source>
</evidence>